<evidence type="ECO:0000256" key="2">
    <source>
        <dbReference type="ARBA" id="ARBA00006436"/>
    </source>
</evidence>
<comment type="caution">
    <text evidence="4">The sequence shown here is derived from an EMBL/GenBank/DDBJ whole genome shotgun (WGS) entry which is preliminary data.</text>
</comment>
<comment type="similarity">
    <text evidence="1">Belongs to the CBP3 family.</text>
</comment>
<accession>A0A7X1ZB02</accession>
<proteinExistence type="inferred from homology"/>
<feature type="domain" description="Ubiquinol-cytochrome c chaperone" evidence="3">
    <location>
        <begin position="41"/>
        <end position="192"/>
    </location>
</feature>
<dbReference type="Proteomes" id="UP000434582">
    <property type="component" value="Unassembled WGS sequence"/>
</dbReference>
<organism evidence="4 5">
    <name type="scientific">Roseospira navarrensis</name>
    <dbReference type="NCBI Taxonomy" id="140058"/>
    <lineage>
        <taxon>Bacteria</taxon>
        <taxon>Pseudomonadati</taxon>
        <taxon>Pseudomonadota</taxon>
        <taxon>Alphaproteobacteria</taxon>
        <taxon>Rhodospirillales</taxon>
        <taxon>Rhodospirillaceae</taxon>
        <taxon>Roseospira</taxon>
    </lineage>
</organism>
<evidence type="ECO:0000256" key="1">
    <source>
        <dbReference type="ARBA" id="ARBA00006407"/>
    </source>
</evidence>
<comment type="similarity">
    <text evidence="2">Belongs to the UPF0174 family.</text>
</comment>
<dbReference type="InterPro" id="IPR007129">
    <property type="entry name" value="Ubiqinol_cyt_c_chaperone_CPB3"/>
</dbReference>
<protein>
    <submittedName>
        <fullName evidence="4">Ubiquinol-cytochrome C chaperone</fullName>
    </submittedName>
</protein>
<dbReference type="PANTHER" id="PTHR12184">
    <property type="entry name" value="UBIQUINOL-CYTOCHROME C REDUCTASE COMPLEX ASSEMBLY FACTOR 1 FAMILY MEMBER"/>
    <property type="match status" value="1"/>
</dbReference>
<dbReference type="OrthoDB" id="7158889at2"/>
<keyword evidence="5" id="KW-1185">Reference proteome</keyword>
<reference evidence="4 5" key="1">
    <citation type="submission" date="2019-10" db="EMBL/GenBank/DDBJ databases">
        <title>Draft whole-genome sequence of the purple nonsulfur photosynthetic bacterium Roseospira navarrensis DSM 15114.</title>
        <authorList>
            <person name="Kyndt J.A."/>
            <person name="Meyer T.E."/>
        </authorList>
    </citation>
    <scope>NUCLEOTIDE SEQUENCE [LARGE SCALE GENOMIC DNA]</scope>
    <source>
        <strain evidence="4 5">DSM 15114</strain>
    </source>
</reference>
<name>A0A7X1ZB02_9PROT</name>
<dbReference type="EMBL" id="WIVE01000002">
    <property type="protein sequence ID" value="MQX35249.1"/>
    <property type="molecule type" value="Genomic_DNA"/>
</dbReference>
<gene>
    <name evidence="4" type="ORF">GHC57_01825</name>
</gene>
<evidence type="ECO:0000313" key="4">
    <source>
        <dbReference type="EMBL" id="MQX35249.1"/>
    </source>
</evidence>
<evidence type="ECO:0000313" key="5">
    <source>
        <dbReference type="Proteomes" id="UP000434582"/>
    </source>
</evidence>
<dbReference type="RefSeq" id="WP_153340533.1">
    <property type="nucleotide sequence ID" value="NZ_WIVE01000002.1"/>
</dbReference>
<dbReference type="Pfam" id="PF03981">
    <property type="entry name" value="Ubiq_cyt_C_chap"/>
    <property type="match status" value="1"/>
</dbReference>
<dbReference type="PANTHER" id="PTHR12184:SF1">
    <property type="entry name" value="UBIQUINOL-CYTOCHROME-C REDUCTASE COMPLEX ASSEMBLY FACTOR 1"/>
    <property type="match status" value="1"/>
</dbReference>
<dbReference type="InterPro" id="IPR021150">
    <property type="entry name" value="Ubiq_cyt_c_chap"/>
</dbReference>
<sequence length="206" mass="22852">MLEFLFGTKQDRQDRAQARAAVETLYGEVVRQTRQPAMYLDWQVPDTLDGRYDMLVLHAFVLFRALGRLSHEQAAATGRAEADTDASGLSQALFDHMLRDLDTNLREAGVSDMRIGSRMKKLTKAFYGRVASYEAGLDADDGDRTLREALDRNVYQKVAAPPEGLAALATYVRTLVATADTWTWDDLSHGIARYPGLPIASEPALS</sequence>
<evidence type="ECO:0000259" key="3">
    <source>
        <dbReference type="Pfam" id="PF03981"/>
    </source>
</evidence>
<dbReference type="AlphaFoldDB" id="A0A7X1ZB02"/>